<dbReference type="EMBL" id="EQ999546">
    <property type="protein sequence ID" value="EEZ31724.1"/>
    <property type="molecule type" value="Genomic_DNA"/>
</dbReference>
<gene>
    <name evidence="3" type="ORF">BALG_01844</name>
</gene>
<dbReference type="GeneID" id="45124944"/>
<dbReference type="HOGENOM" id="CLU_147864_0_1_5"/>
<evidence type="ECO:0000313" key="3">
    <source>
        <dbReference type="EMBL" id="EEZ31724.1"/>
    </source>
</evidence>
<protein>
    <recommendedName>
        <fullName evidence="2">PepSY domain-containing protein</fullName>
    </recommendedName>
</protein>
<proteinExistence type="predicted"/>
<dbReference type="InterPro" id="IPR025711">
    <property type="entry name" value="PepSY"/>
</dbReference>
<organism evidence="3">
    <name type="scientific">Brucella pinnipedialis M292/94/1</name>
    <dbReference type="NCBI Taxonomy" id="520462"/>
    <lineage>
        <taxon>Bacteria</taxon>
        <taxon>Pseudomonadati</taxon>
        <taxon>Pseudomonadota</taxon>
        <taxon>Alphaproteobacteria</taxon>
        <taxon>Hyphomicrobiales</taxon>
        <taxon>Brucellaceae</taxon>
        <taxon>Brucella/Ochrobactrum group</taxon>
        <taxon>Brucella</taxon>
    </lineage>
</organism>
<evidence type="ECO:0000256" key="1">
    <source>
        <dbReference type="SAM" id="SignalP"/>
    </source>
</evidence>
<dbReference type="AlphaFoldDB" id="A0A0E1X5V4"/>
<name>A0A0E1X5V4_9HYPH</name>
<dbReference type="RefSeq" id="WP_002964730.1">
    <property type="nucleotide sequence ID" value="NZ_EQ999546.1"/>
</dbReference>
<feature type="domain" description="PepSY" evidence="2">
    <location>
        <begin position="5"/>
        <end position="85"/>
    </location>
</feature>
<feature type="signal peptide" evidence="1">
    <location>
        <begin position="1"/>
        <end position="20"/>
    </location>
</feature>
<keyword evidence="1" id="KW-0732">Signal</keyword>
<evidence type="ECO:0000259" key="2">
    <source>
        <dbReference type="Pfam" id="PF13670"/>
    </source>
</evidence>
<dbReference type="Proteomes" id="UP000004659">
    <property type="component" value="Unassembled WGS sequence"/>
</dbReference>
<dbReference type="Pfam" id="PF13670">
    <property type="entry name" value="PepSY_2"/>
    <property type="match status" value="1"/>
</dbReference>
<feature type="chain" id="PRO_5002389196" description="PepSY domain-containing protein" evidence="1">
    <location>
        <begin position="21"/>
        <end position="105"/>
    </location>
</feature>
<accession>A0A0E1X5V4</accession>
<reference evidence="3" key="1">
    <citation type="submission" date="2009-01" db="EMBL/GenBank/DDBJ databases">
        <title>The Genome Sequence of Brucella pinnipedialis M292/94/1.</title>
        <authorList>
            <consortium name="The Broad Institute Genome Sequencing Platform"/>
            <person name="Ward D."/>
            <person name="Young S.K."/>
            <person name="Kodira C.D."/>
            <person name="Zeng Q."/>
            <person name="Koehrsen M."/>
            <person name="Alvarado L."/>
            <person name="Berlin A."/>
            <person name="Borenstein D."/>
            <person name="Chen Z."/>
            <person name="Engels R."/>
            <person name="Freedman E."/>
            <person name="Gellesch M."/>
            <person name="Goldberg J."/>
            <person name="Griggs A."/>
            <person name="Gujja S."/>
            <person name="Heiman D."/>
            <person name="Hepburn T."/>
            <person name="Howarth C."/>
            <person name="Jen D."/>
            <person name="Larson L."/>
            <person name="Lewis B."/>
            <person name="Mehta T."/>
            <person name="Park D."/>
            <person name="Pearson M."/>
            <person name="Roberts A."/>
            <person name="Saif S."/>
            <person name="Shea T."/>
            <person name="Shenoy N."/>
            <person name="Sisk P."/>
            <person name="Stolte C."/>
            <person name="Sykes S."/>
            <person name="Walk T."/>
            <person name="White J."/>
            <person name="Yandava C."/>
            <person name="Whatmore A.M."/>
            <person name="Perrett L.L."/>
            <person name="O'Callaghan D."/>
            <person name="Nusbaum C."/>
            <person name="Galagan J."/>
            <person name="Birren B."/>
        </authorList>
    </citation>
    <scope>NUCLEOTIDE SEQUENCE [LARGE SCALE GENOMIC DNA]</scope>
    <source>
        <strain evidence="3">M292/94/1</strain>
    </source>
</reference>
<sequence>MKIIITAAALVALSATGAMAQKTQCDAKPLDEKSIDALVQLSNEFTWKISEMEIDDGCYELHVTDENGNVLKVKVDPETMKVVAGKVKRYGDGTPAKDKGHAPKN</sequence>